<comment type="caution">
    <text evidence="2">The sequence shown here is derived from an EMBL/GenBank/DDBJ whole genome shotgun (WGS) entry which is preliminary data.</text>
</comment>
<accession>A0A426YTU8</accession>
<dbReference type="Proteomes" id="UP000287651">
    <property type="component" value="Unassembled WGS sequence"/>
</dbReference>
<sequence>QPLSLLFRPSRPHLPSPPAAVASSSSRRQHRRPLSWQSAPPICSQRLSIIIGCCLVSYGLLLTPLPRAPLPRPILLQRATPPSAPPLLLCLPPLPSSSSITVAIAPSSSSISHTHLVVTSVTAATHVASSCAFSFAAIVVFDRPNCSICLLPLLLVPSSPTFVVAALLPLLLLYKLLPPLRRPSLSHLLLPPASPSSSPAVVVAPKCHRDCCPSQLHIATAALSFACSKNYSRSPRRLQPQPSPAIATTLSFSLGHSLLPLLRRQLSPPRCISPSPARDRHPRRPQSRSQPSPSPVDTAASSTTQFSVAIFQPLPFLHRHCCFRLPSRVDGALISR</sequence>
<evidence type="ECO:0000313" key="2">
    <source>
        <dbReference type="EMBL" id="RRT55142.1"/>
    </source>
</evidence>
<organism evidence="2 3">
    <name type="scientific">Ensete ventricosum</name>
    <name type="common">Abyssinian banana</name>
    <name type="synonym">Musa ensete</name>
    <dbReference type="NCBI Taxonomy" id="4639"/>
    <lineage>
        <taxon>Eukaryota</taxon>
        <taxon>Viridiplantae</taxon>
        <taxon>Streptophyta</taxon>
        <taxon>Embryophyta</taxon>
        <taxon>Tracheophyta</taxon>
        <taxon>Spermatophyta</taxon>
        <taxon>Magnoliopsida</taxon>
        <taxon>Liliopsida</taxon>
        <taxon>Zingiberales</taxon>
        <taxon>Musaceae</taxon>
        <taxon>Ensete</taxon>
    </lineage>
</organism>
<protein>
    <submittedName>
        <fullName evidence="2">Uncharacterized protein</fullName>
    </submittedName>
</protein>
<name>A0A426YTU8_ENSVE</name>
<dbReference type="AlphaFoldDB" id="A0A426YTU8"/>
<dbReference type="EMBL" id="AMZH03010228">
    <property type="protein sequence ID" value="RRT55142.1"/>
    <property type="molecule type" value="Genomic_DNA"/>
</dbReference>
<evidence type="ECO:0000256" key="1">
    <source>
        <dbReference type="SAM" id="MobiDB-lite"/>
    </source>
</evidence>
<proteinExistence type="predicted"/>
<reference evidence="2 3" key="1">
    <citation type="journal article" date="2014" name="Agronomy (Basel)">
        <title>A Draft Genome Sequence for Ensete ventricosum, the Drought-Tolerant Tree Against Hunger.</title>
        <authorList>
            <person name="Harrison J."/>
            <person name="Moore K.A."/>
            <person name="Paszkiewicz K."/>
            <person name="Jones T."/>
            <person name="Grant M."/>
            <person name="Ambacheew D."/>
            <person name="Muzemil S."/>
            <person name="Studholme D.J."/>
        </authorList>
    </citation>
    <scope>NUCLEOTIDE SEQUENCE [LARGE SCALE GENOMIC DNA]</scope>
</reference>
<gene>
    <name evidence="2" type="ORF">B296_00032570</name>
</gene>
<feature type="region of interest" description="Disordered" evidence="1">
    <location>
        <begin position="267"/>
        <end position="300"/>
    </location>
</feature>
<feature type="region of interest" description="Disordered" evidence="1">
    <location>
        <begin position="1"/>
        <end position="33"/>
    </location>
</feature>
<feature type="non-terminal residue" evidence="2">
    <location>
        <position position="1"/>
    </location>
</feature>
<evidence type="ECO:0000313" key="3">
    <source>
        <dbReference type="Proteomes" id="UP000287651"/>
    </source>
</evidence>